<feature type="transmembrane region" description="Helical" evidence="8">
    <location>
        <begin position="117"/>
        <end position="136"/>
    </location>
</feature>
<dbReference type="AlphaFoldDB" id="A0A538SJN7"/>
<dbReference type="PANTHER" id="PTHR43470:SF3">
    <property type="entry name" value="PHOSPHATE TRANSPORT SYSTEM PERMEASE PROTEIN PSTA-RELATED"/>
    <property type="match status" value="1"/>
</dbReference>
<dbReference type="PANTHER" id="PTHR43470">
    <property type="entry name" value="PHOSPHATE TRANSPORT SYSTEM PERMEASE PROTEIN PSTA-RELATED"/>
    <property type="match status" value="1"/>
</dbReference>
<dbReference type="Proteomes" id="UP000317716">
    <property type="component" value="Unassembled WGS sequence"/>
</dbReference>
<sequence length="270" mass="28765">MALVLVVPLVLIVSHLVAQAFPLLSWDFLTTNPVAGMRKGGVWSALLGTIWLVGVSLAVAAPIGVLTAVYLNEYAGDTWLTRIIHLAVVNLAGVPSIVHALFGLGAFVIFAHLGRSILAASLTLAIMTLPVIIASTKEALASVPNSFREACWNVGATRWQTIRGIVLPNSISGILTGVILQVSRAAGETAPIMFTGAVFYKKIEAGNPFAYGLKDQCMALSMHLYTVTTQVPDVPHALPYAIAVVLLGTTLLVNATSIALRVYLRSRKKW</sequence>
<dbReference type="InterPro" id="IPR035906">
    <property type="entry name" value="MetI-like_sf"/>
</dbReference>
<comment type="caution">
    <text evidence="10">The sequence shown here is derived from an EMBL/GenBank/DDBJ whole genome shotgun (WGS) entry which is preliminary data.</text>
</comment>
<keyword evidence="4 8" id="KW-1003">Cell membrane</keyword>
<accession>A0A538SJN7</accession>
<reference evidence="10 11" key="1">
    <citation type="journal article" date="2019" name="Nat. Microbiol.">
        <title>Mediterranean grassland soil C-N compound turnover is dependent on rainfall and depth, and is mediated by genomically divergent microorganisms.</title>
        <authorList>
            <person name="Diamond S."/>
            <person name="Andeer P.F."/>
            <person name="Li Z."/>
            <person name="Crits-Christoph A."/>
            <person name="Burstein D."/>
            <person name="Anantharaman K."/>
            <person name="Lane K.R."/>
            <person name="Thomas B.C."/>
            <person name="Pan C."/>
            <person name="Northen T.R."/>
            <person name="Banfield J.F."/>
        </authorList>
    </citation>
    <scope>NUCLEOTIDE SEQUENCE [LARGE SCALE GENOMIC DNA]</scope>
    <source>
        <strain evidence="10">WS_2</strain>
    </source>
</reference>
<proteinExistence type="inferred from homology"/>
<dbReference type="InterPro" id="IPR000515">
    <property type="entry name" value="MetI-like"/>
</dbReference>
<evidence type="ECO:0000256" key="3">
    <source>
        <dbReference type="ARBA" id="ARBA00022448"/>
    </source>
</evidence>
<keyword evidence="3" id="KW-0813">Transport</keyword>
<organism evidence="10 11">
    <name type="scientific">Eiseniibacteriota bacterium</name>
    <dbReference type="NCBI Taxonomy" id="2212470"/>
    <lineage>
        <taxon>Bacteria</taxon>
        <taxon>Candidatus Eiseniibacteriota</taxon>
    </lineage>
</organism>
<dbReference type="Pfam" id="PF00528">
    <property type="entry name" value="BPD_transp_1"/>
    <property type="match status" value="1"/>
</dbReference>
<dbReference type="EMBL" id="VBOS01000368">
    <property type="protein sequence ID" value="TMQ51589.1"/>
    <property type="molecule type" value="Genomic_DNA"/>
</dbReference>
<dbReference type="Gene3D" id="1.10.3720.10">
    <property type="entry name" value="MetI-like"/>
    <property type="match status" value="1"/>
</dbReference>
<gene>
    <name evidence="10" type="primary">pstA</name>
    <name evidence="10" type="ORF">E6K72_10290</name>
</gene>
<evidence type="ECO:0000256" key="8">
    <source>
        <dbReference type="RuleBase" id="RU363043"/>
    </source>
</evidence>
<keyword evidence="7 8" id="KW-0472">Membrane</keyword>
<evidence type="ECO:0000256" key="7">
    <source>
        <dbReference type="ARBA" id="ARBA00023136"/>
    </source>
</evidence>
<dbReference type="InterPro" id="IPR005672">
    <property type="entry name" value="Phosphate_PstA"/>
</dbReference>
<evidence type="ECO:0000256" key="4">
    <source>
        <dbReference type="ARBA" id="ARBA00022475"/>
    </source>
</evidence>
<evidence type="ECO:0000313" key="11">
    <source>
        <dbReference type="Proteomes" id="UP000317716"/>
    </source>
</evidence>
<feature type="transmembrane region" description="Helical" evidence="8">
    <location>
        <begin position="240"/>
        <end position="264"/>
    </location>
</feature>
<comment type="similarity">
    <text evidence="2 8">Belongs to the binding-protein-dependent transport system permease family. CysTW subfamily.</text>
</comment>
<dbReference type="NCBIfam" id="TIGR00974">
    <property type="entry name" value="3a0107s02c"/>
    <property type="match status" value="1"/>
</dbReference>
<comment type="subcellular location">
    <subcellularLocation>
        <location evidence="1 8">Cell membrane</location>
        <topology evidence="1 8">Multi-pass membrane protein</topology>
    </subcellularLocation>
</comment>
<evidence type="ECO:0000256" key="6">
    <source>
        <dbReference type="ARBA" id="ARBA00022989"/>
    </source>
</evidence>
<keyword evidence="5 8" id="KW-0812">Transmembrane</keyword>
<keyword evidence="6 8" id="KW-1133">Transmembrane helix</keyword>
<dbReference type="GO" id="GO:0005315">
    <property type="term" value="F:phosphate transmembrane transporter activity"/>
    <property type="evidence" value="ECO:0007669"/>
    <property type="project" value="InterPro"/>
</dbReference>
<dbReference type="GO" id="GO:0035435">
    <property type="term" value="P:phosphate ion transmembrane transport"/>
    <property type="evidence" value="ECO:0007669"/>
    <property type="project" value="InterPro"/>
</dbReference>
<evidence type="ECO:0000313" key="10">
    <source>
        <dbReference type="EMBL" id="TMQ51589.1"/>
    </source>
</evidence>
<feature type="transmembrane region" description="Helical" evidence="8">
    <location>
        <begin position="42"/>
        <end position="71"/>
    </location>
</feature>
<feature type="domain" description="ABC transmembrane type-1" evidence="9">
    <location>
        <begin position="46"/>
        <end position="257"/>
    </location>
</feature>
<dbReference type="CDD" id="cd06261">
    <property type="entry name" value="TM_PBP2"/>
    <property type="match status" value="1"/>
</dbReference>
<evidence type="ECO:0000256" key="1">
    <source>
        <dbReference type="ARBA" id="ARBA00004651"/>
    </source>
</evidence>
<name>A0A538SJN7_UNCEI</name>
<evidence type="ECO:0000259" key="9">
    <source>
        <dbReference type="PROSITE" id="PS50928"/>
    </source>
</evidence>
<dbReference type="GO" id="GO:0005886">
    <property type="term" value="C:plasma membrane"/>
    <property type="evidence" value="ECO:0007669"/>
    <property type="project" value="UniProtKB-SubCell"/>
</dbReference>
<comment type="caution">
    <text evidence="8">Lacks conserved residue(s) required for the propagation of feature annotation.</text>
</comment>
<evidence type="ECO:0000256" key="5">
    <source>
        <dbReference type="ARBA" id="ARBA00022692"/>
    </source>
</evidence>
<protein>
    <recommendedName>
        <fullName evidence="8">Phosphate transport system permease protein PstA</fullName>
    </recommendedName>
</protein>
<evidence type="ECO:0000256" key="2">
    <source>
        <dbReference type="ARBA" id="ARBA00007069"/>
    </source>
</evidence>
<dbReference type="SUPFAM" id="SSF161098">
    <property type="entry name" value="MetI-like"/>
    <property type="match status" value="1"/>
</dbReference>
<feature type="transmembrane region" description="Helical" evidence="8">
    <location>
        <begin position="83"/>
        <end position="111"/>
    </location>
</feature>
<dbReference type="PROSITE" id="PS50928">
    <property type="entry name" value="ABC_TM1"/>
    <property type="match status" value="1"/>
</dbReference>